<dbReference type="EnsemblBacteria" id="ABD41402">
    <property type="protein sequence ID" value="ABD41402"/>
    <property type="gene ID" value="Mhun_1674"/>
</dbReference>
<evidence type="ECO:0000313" key="1">
    <source>
        <dbReference type="EMBL" id="ABD41402.1"/>
    </source>
</evidence>
<dbReference type="STRING" id="323259.Mhun_1674"/>
<dbReference type="AlphaFoldDB" id="Q2FM79"/>
<dbReference type="GeneID" id="3925180"/>
<organism evidence="1 2">
    <name type="scientific">Methanospirillum hungatei JF-1 (strain ATCC 27890 / DSM 864 / NBRC 100397 / JF-1)</name>
    <dbReference type="NCBI Taxonomy" id="323259"/>
    <lineage>
        <taxon>Archaea</taxon>
        <taxon>Methanobacteriati</taxon>
        <taxon>Methanobacteriota</taxon>
        <taxon>Stenosarchaea group</taxon>
        <taxon>Methanomicrobia</taxon>
        <taxon>Methanomicrobiales</taxon>
        <taxon>Methanospirillaceae</taxon>
        <taxon>Methanospirillum</taxon>
    </lineage>
</organism>
<dbReference type="OrthoDB" id="196752at2157"/>
<dbReference type="eggNOG" id="arCOG03431">
    <property type="taxonomic scope" value="Archaea"/>
</dbReference>
<dbReference type="PANTHER" id="PTHR38133:SF1">
    <property type="entry name" value="SLR1429 PROTEIN"/>
    <property type="match status" value="1"/>
</dbReference>
<dbReference type="RefSeq" id="WP_011448667.1">
    <property type="nucleotide sequence ID" value="NC_007796.1"/>
</dbReference>
<dbReference type="HOGENOM" id="CLU_053146_2_2_2"/>
<proteinExistence type="predicted"/>
<sequence length="297" mass="33404">MRRRKNRWWIKSIHDVPEERKIRLKAQDGPVGTSWYARDFVRAMEAVAEKKRLARGLDCARNHEASRLVFRPGWITIGISCSGYTIRDVDFSVTEFVKPEWDKLINTIAADASLTGALVSGDFSEHFVDELRRVGIDLIPSSGQGFYCYCNCGDHHDPCIHQIAARYFIAEALDDDPWNLLYIRGKSRDDVLNAVRQVKSVQTETVSNSGGTPVSGFFPSGISLPEKAAPTGFFTCEGEGPLVPIQRESVRVIPIKLLGRSPYYFGRENMADAVTELYSSIFSYADSILPDEKEEEE</sequence>
<keyword evidence="2" id="KW-1185">Reference proteome</keyword>
<name>Q2FM79_METHJ</name>
<protein>
    <submittedName>
        <fullName evidence="1">Zinc finger, SWIM-type</fullName>
    </submittedName>
</protein>
<accession>Q2FM79</accession>
<dbReference type="EMBL" id="CP000254">
    <property type="protein sequence ID" value="ABD41402.1"/>
    <property type="molecule type" value="Genomic_DNA"/>
</dbReference>
<dbReference type="PANTHER" id="PTHR38133">
    <property type="entry name" value="SLR1429 PROTEIN"/>
    <property type="match status" value="1"/>
</dbReference>
<gene>
    <name evidence="1" type="ordered locus">Mhun_1674</name>
</gene>
<reference evidence="2" key="1">
    <citation type="journal article" date="2016" name="Stand. Genomic Sci.">
        <title>Complete genome sequence of Methanospirillum hungatei type strain JF1.</title>
        <authorList>
            <person name="Gunsalus R.P."/>
            <person name="Cook L.E."/>
            <person name="Crable B."/>
            <person name="Rohlin L."/>
            <person name="McDonald E."/>
            <person name="Mouttaki H."/>
            <person name="Sieber J.R."/>
            <person name="Poweleit N."/>
            <person name="Zhou H."/>
            <person name="Lapidus A.L."/>
            <person name="Daligault H.E."/>
            <person name="Land M."/>
            <person name="Gilna P."/>
            <person name="Ivanova N."/>
            <person name="Kyrpides N."/>
            <person name="Culley D.E."/>
            <person name="McInerney M.J."/>
        </authorList>
    </citation>
    <scope>NUCLEOTIDE SEQUENCE [LARGE SCALE GENOMIC DNA]</scope>
    <source>
        <strain evidence="2">ATCC 27890 / DSM 864 / NBRC 100397 / JF-1</strain>
    </source>
</reference>
<dbReference type="Proteomes" id="UP000001941">
    <property type="component" value="Chromosome"/>
</dbReference>
<evidence type="ECO:0000313" key="2">
    <source>
        <dbReference type="Proteomes" id="UP000001941"/>
    </source>
</evidence>
<dbReference type="KEGG" id="mhu:Mhun_1674"/>
<dbReference type="InParanoid" id="Q2FM79"/>